<protein>
    <submittedName>
        <fullName evidence="4">Uncharacterized protein</fullName>
    </submittedName>
</protein>
<evidence type="ECO:0000256" key="1">
    <source>
        <dbReference type="ARBA" id="ARBA00022729"/>
    </source>
</evidence>
<gene>
    <name evidence="4" type="ORF">SADUNF_Sadunf13G0029100</name>
</gene>
<organism evidence="4 5">
    <name type="scientific">Salix dunnii</name>
    <dbReference type="NCBI Taxonomy" id="1413687"/>
    <lineage>
        <taxon>Eukaryota</taxon>
        <taxon>Viridiplantae</taxon>
        <taxon>Streptophyta</taxon>
        <taxon>Embryophyta</taxon>
        <taxon>Tracheophyta</taxon>
        <taxon>Spermatophyta</taxon>
        <taxon>Magnoliopsida</taxon>
        <taxon>eudicotyledons</taxon>
        <taxon>Gunneridae</taxon>
        <taxon>Pentapetalae</taxon>
        <taxon>rosids</taxon>
        <taxon>fabids</taxon>
        <taxon>Malpighiales</taxon>
        <taxon>Salicaceae</taxon>
        <taxon>Saliceae</taxon>
        <taxon>Salix</taxon>
    </lineage>
</organism>
<dbReference type="SUPFAM" id="SSF81296">
    <property type="entry name" value="E set domains"/>
    <property type="match status" value="2"/>
</dbReference>
<dbReference type="Gene3D" id="2.130.10.80">
    <property type="entry name" value="Galactose oxidase/kelch, beta-propeller"/>
    <property type="match status" value="2"/>
</dbReference>
<proteinExistence type="predicted"/>
<dbReference type="EMBL" id="JADGMS010000013">
    <property type="protein sequence ID" value="KAF9670059.1"/>
    <property type="molecule type" value="Genomic_DNA"/>
</dbReference>
<sequence>MSTRATPSTTSVNMIKFILFSPTFFVFYASVMSQTIPSSGGSQGKWHLLHANVGISAMHMQLMHDNKVVIFDRTDFGPSNISLSGGRCRIDPNDAALKIDCTAHSILYDIITDTYRPLMVQTDTWCSSGAVLPNGTLVQTGGFHDGDNVTRMYTPCSNDICDWVEFPNYLSRRRWYATNQILPDGRIIIIGGRREFSYEFFPRLSPRRRNFHLRFLMQTREGNAENNLYPYVHLLPDGNLFIFANTRSILFDYTQNRVVREFPRIPGGDPRNYPSTGSSVLLPLDENEHRIDPEVLVCGGAPRGAYQQALRRAYARAIYTCGRLRITDQNASWVMETMPIPRVMGDMLLLPTGDVIIINGGQSGTAGWELGRQAATRPVIYHPSNPSDQRFSVMTPSRRPRMYHSAAILLTDGRVLVGGGNPHIYYNFSNVFYPTDLSLETFSPPYLSTHYASIRPVILSVDDTVSPGQSFLLSFSVGEFSEESVLSVRIVAPSFTTHSYSMNQRMVVLRTEEIIDNDKSSYTLSVVGPSSAEIAPPGIPSSVMSTRATPSTTTANMIKFILLSPTVFVFYPSVMSQTIPSSDGSQGKWHLLHANVGISAMHMQLMHDNKVVIFDRTDFGPSNISLSGGRCRIDPNDAALKIDCTAHSILYDIITGTYRPLMVQTDTWCSSGAVLPNGTLVQTGGFHDGDNVIRMYNPCSNDICDWVEFPNYLSRRRWYATNQILPGGRIIIIGGRGEFSYEFFPRLSPRRRTFHLRFLMQTREGNVENNLYPYVHLLPDGNLFIFANTRSILFDYTQNRVVREFPRIPGGDPRNYPSTGSSVLLPLDENEHRIDPEVLVCGGAPRGAYQQALRRTYARAISTCGRLRITDQNASWVMETMPIPRVMGDMLLLPTGDVIIINGGQSGTAGWELGRQAATRPVIYHPSNPSDQRFSVMTPSRRPRMYHSAAILLTDGRVLVGGGNPHIYYNFSDVLYPTDLSLETFSPPYLSSHYASIRPVILSVDDTVSPGHRFLLRFSVGEFSAESVFSVRIVAPSFTTHSYSMNQRMVVLRTDEIIDNDKSSYTLGVAGPSSAEIAPPGYYLLFVVHSGIPSSGVWVRIQ</sequence>
<comment type="caution">
    <text evidence="4">The sequence shown here is derived from an EMBL/GenBank/DDBJ whole genome shotgun (WGS) entry which is preliminary data.</text>
</comment>
<evidence type="ECO:0000313" key="4">
    <source>
        <dbReference type="EMBL" id="KAF9670059.1"/>
    </source>
</evidence>
<dbReference type="InterPro" id="IPR013783">
    <property type="entry name" value="Ig-like_fold"/>
</dbReference>
<dbReference type="InterPro" id="IPR011043">
    <property type="entry name" value="Gal_Oxase/kelch_b-propeller"/>
</dbReference>
<feature type="domain" description="Galactose oxidase-like Early set" evidence="3">
    <location>
        <begin position="998"/>
        <end position="1101"/>
    </location>
</feature>
<reference evidence="4 5" key="1">
    <citation type="submission" date="2020-10" db="EMBL/GenBank/DDBJ databases">
        <title>Plant Genome Project.</title>
        <authorList>
            <person name="Zhang R.-G."/>
        </authorList>
    </citation>
    <scope>NUCLEOTIDE SEQUENCE [LARGE SCALE GENOMIC DNA]</scope>
    <source>
        <strain evidence="4">FAFU-HL-1</strain>
        <tissue evidence="4">Leaf</tissue>
    </source>
</reference>
<dbReference type="PANTHER" id="PTHR32208">
    <property type="entry name" value="SECRETED PROTEIN-RELATED"/>
    <property type="match status" value="1"/>
</dbReference>
<dbReference type="PANTHER" id="PTHR32208:SF71">
    <property type="entry name" value="GLYOXAL OXIDASE-RELATED PROTEIN"/>
    <property type="match status" value="1"/>
</dbReference>
<evidence type="ECO:0000313" key="5">
    <source>
        <dbReference type="Proteomes" id="UP000657918"/>
    </source>
</evidence>
<dbReference type="AlphaFoldDB" id="A0A835JKE8"/>
<feature type="domain" description="Galactose oxidase-like Early set" evidence="3">
    <location>
        <begin position="455"/>
        <end position="552"/>
    </location>
</feature>
<feature type="domain" description="Glyoxal oxidase N-terminal" evidence="2">
    <location>
        <begin position="601"/>
        <end position="989"/>
    </location>
</feature>
<dbReference type="OrthoDB" id="2019572at2759"/>
<feature type="domain" description="Glyoxal oxidase N-terminal" evidence="2">
    <location>
        <begin position="58"/>
        <end position="446"/>
    </location>
</feature>
<accession>A0A835JKE8</accession>
<dbReference type="Gene3D" id="2.60.40.10">
    <property type="entry name" value="Immunoglobulins"/>
    <property type="match status" value="2"/>
</dbReference>
<evidence type="ECO:0000259" key="3">
    <source>
        <dbReference type="Pfam" id="PF09118"/>
    </source>
</evidence>
<dbReference type="Proteomes" id="UP000657918">
    <property type="component" value="Unassembled WGS sequence"/>
</dbReference>
<dbReference type="Pfam" id="PF09118">
    <property type="entry name" value="GO-like_E_set"/>
    <property type="match status" value="2"/>
</dbReference>
<keyword evidence="5" id="KW-1185">Reference proteome</keyword>
<name>A0A835JKE8_9ROSI</name>
<dbReference type="InterPro" id="IPR037293">
    <property type="entry name" value="Gal_Oxidase_central_sf"/>
</dbReference>
<dbReference type="SUPFAM" id="SSF50965">
    <property type="entry name" value="Galactose oxidase, central domain"/>
    <property type="match status" value="2"/>
</dbReference>
<dbReference type="InterPro" id="IPR009880">
    <property type="entry name" value="Glyoxal_oxidase_N"/>
</dbReference>
<keyword evidence="1" id="KW-0732">Signal</keyword>
<dbReference type="InterPro" id="IPR015202">
    <property type="entry name" value="GO-like_E_set"/>
</dbReference>
<dbReference type="CDD" id="cd02851">
    <property type="entry name" value="E_set_GO_C"/>
    <property type="match status" value="2"/>
</dbReference>
<dbReference type="Pfam" id="PF07250">
    <property type="entry name" value="Glyoxal_oxid_N"/>
    <property type="match status" value="2"/>
</dbReference>
<dbReference type="InterPro" id="IPR014756">
    <property type="entry name" value="Ig_E-set"/>
</dbReference>
<evidence type="ECO:0000259" key="2">
    <source>
        <dbReference type="Pfam" id="PF07250"/>
    </source>
</evidence>